<dbReference type="GO" id="GO:0008168">
    <property type="term" value="F:methyltransferase activity"/>
    <property type="evidence" value="ECO:0007669"/>
    <property type="project" value="UniProtKB-KW"/>
</dbReference>
<gene>
    <name evidence="1" type="ORF">FKW44_000974</name>
</gene>
<keyword evidence="2" id="KW-1185">Reference proteome</keyword>
<dbReference type="GO" id="GO:0032259">
    <property type="term" value="P:methylation"/>
    <property type="evidence" value="ECO:0007669"/>
    <property type="project" value="UniProtKB-KW"/>
</dbReference>
<keyword evidence="1" id="KW-0808">Transferase</keyword>
<protein>
    <submittedName>
        <fullName evidence="1">Methyltransferaselike protein 22like</fullName>
    </submittedName>
</protein>
<name>A0A7T8KI49_CALRO</name>
<organism evidence="1 2">
    <name type="scientific">Caligus rogercresseyi</name>
    <name type="common">Sea louse</name>
    <dbReference type="NCBI Taxonomy" id="217165"/>
    <lineage>
        <taxon>Eukaryota</taxon>
        <taxon>Metazoa</taxon>
        <taxon>Ecdysozoa</taxon>
        <taxon>Arthropoda</taxon>
        <taxon>Crustacea</taxon>
        <taxon>Multicrustacea</taxon>
        <taxon>Hexanauplia</taxon>
        <taxon>Copepoda</taxon>
        <taxon>Siphonostomatoida</taxon>
        <taxon>Caligidae</taxon>
        <taxon>Caligus</taxon>
    </lineage>
</organism>
<dbReference type="Proteomes" id="UP000595437">
    <property type="component" value="Chromosome 1"/>
</dbReference>
<evidence type="ECO:0000313" key="1">
    <source>
        <dbReference type="EMBL" id="QQP56352.1"/>
    </source>
</evidence>
<evidence type="ECO:0000313" key="2">
    <source>
        <dbReference type="Proteomes" id="UP000595437"/>
    </source>
</evidence>
<accession>A0A7T8KI49</accession>
<proteinExistence type="predicted"/>
<reference evidence="2" key="1">
    <citation type="submission" date="2021-01" db="EMBL/GenBank/DDBJ databases">
        <title>Caligus Genome Assembly.</title>
        <authorList>
            <person name="Gallardo-Escarate C."/>
        </authorList>
    </citation>
    <scope>NUCLEOTIDE SEQUENCE [LARGE SCALE GENOMIC DNA]</scope>
</reference>
<sequence>MDSYTSEVHATLNSCPETDGGHIARIRVSRPSRAFSSEVTPIIFDEDGDLMRESSRQTKEEEILLLLRHSCAPL</sequence>
<dbReference type="AlphaFoldDB" id="A0A7T8KI49"/>
<keyword evidence="1" id="KW-0489">Methyltransferase</keyword>
<dbReference type="EMBL" id="CP045890">
    <property type="protein sequence ID" value="QQP56352.1"/>
    <property type="molecule type" value="Genomic_DNA"/>
</dbReference>